<feature type="coiled-coil region" evidence="18">
    <location>
        <begin position="218"/>
        <end position="245"/>
    </location>
</feature>
<evidence type="ECO:0000256" key="15">
    <source>
        <dbReference type="ARBA" id="ARBA00040458"/>
    </source>
</evidence>
<dbReference type="GO" id="GO:1902017">
    <property type="term" value="P:regulation of cilium assembly"/>
    <property type="evidence" value="ECO:0007669"/>
    <property type="project" value="TreeGrafter"/>
</dbReference>
<organism evidence="20 21">
    <name type="scientific">Takifugu flavidus</name>
    <name type="common">sansaifugu</name>
    <dbReference type="NCBI Taxonomy" id="433684"/>
    <lineage>
        <taxon>Eukaryota</taxon>
        <taxon>Metazoa</taxon>
        <taxon>Chordata</taxon>
        <taxon>Craniata</taxon>
        <taxon>Vertebrata</taxon>
        <taxon>Euteleostomi</taxon>
        <taxon>Actinopterygii</taxon>
        <taxon>Neopterygii</taxon>
        <taxon>Teleostei</taxon>
        <taxon>Neoteleostei</taxon>
        <taxon>Acanthomorphata</taxon>
        <taxon>Eupercaria</taxon>
        <taxon>Tetraodontiformes</taxon>
        <taxon>Tetradontoidea</taxon>
        <taxon>Tetraodontidae</taxon>
        <taxon>Takifugu</taxon>
    </lineage>
</organism>
<dbReference type="AlphaFoldDB" id="A0A5C6MZV7"/>
<sequence length="743" mass="86409">MSFTARTGCYRPREPREPGEAFVCRPVLRNVGFSESYNFELVSVGVFKELDINPSAPDHCVVAAGKSQPTGNEVDVRARSRVEHQSGSRHQCEEEEQEEEIATLSKNLSALLRDDRDFSKKSVSRGQRRDTGLLLKALVEAEIDGVTVSNHLTALKDTIDSLSKNKRLTSLHAASMRRQQESLLEKIDTFDRTNRSLRDLLREWSDNERESMLWFEEKDALKKRVADYEAENIQLLSQISSMENETSRISEHLELEKDKAKTSGEFSRILQSTQSHLESELSRMETEKTQMVAQMQRMQHNHKQQQEKLKALQEELQMREKEKDERGRQAQEALVLLTQKAERAEESARQFSLKLQEKEFDLAQALSTSSDWCCRHSKEAAAKAQLEEENSALRLQLTELKNQLQLVEEKSRTETKSLMDQLHHLSGENASTNLENQRLKGVLMSSEETLRGLQAEAHQMKSSIKKHDNLVEKYKKKIQQVRLESEEYCVKLEMKQTEMRETKLSLEVEKEQMRQELLGRRRELETMADRLKRTEQQLRDAQQEAQQYERRNEEYSSGLAEVRQKVEQQGAHLETFQQKNLVLQEENSLLKEKIFNLERKLESTKVQNEEISKSLTSKEVSLQISQKQLDEKTYECSVLSRQLQSTLDDARRQVEDNMQKVLTKERTSQSKTLDLQSQLSRAKAEQGQLQRSKEEMERRYQTQLQNMKDRLEQSDSKNRSLQNYVHFLKTSYGNVYADSLHTS</sequence>
<evidence type="ECO:0000256" key="19">
    <source>
        <dbReference type="SAM" id="MobiDB-lite"/>
    </source>
</evidence>
<feature type="coiled-coil region" evidence="18">
    <location>
        <begin position="383"/>
        <end position="607"/>
    </location>
</feature>
<dbReference type="GO" id="GO:0005813">
    <property type="term" value="C:centrosome"/>
    <property type="evidence" value="ECO:0007669"/>
    <property type="project" value="TreeGrafter"/>
</dbReference>
<feature type="coiled-coil region" evidence="18">
    <location>
        <begin position="281"/>
        <end position="347"/>
    </location>
</feature>
<evidence type="ECO:0000256" key="17">
    <source>
        <dbReference type="ARBA" id="ARBA00043200"/>
    </source>
</evidence>
<keyword evidence="12" id="KW-0969">Cilium</keyword>
<dbReference type="PANTHER" id="PTHR23162:SF8">
    <property type="entry name" value="OUTER DENSE FIBER PROTEIN 2"/>
    <property type="match status" value="1"/>
</dbReference>
<evidence type="ECO:0000256" key="6">
    <source>
        <dbReference type="ARBA" id="ARBA00022490"/>
    </source>
</evidence>
<evidence type="ECO:0000256" key="5">
    <source>
        <dbReference type="ARBA" id="ARBA00022473"/>
    </source>
</evidence>
<protein>
    <recommendedName>
        <fullName evidence="15">Outer dense fiber protein 2</fullName>
    </recommendedName>
    <alternativeName>
        <fullName evidence="16">Cenexin</fullName>
    </alternativeName>
    <alternativeName>
        <fullName evidence="17">Outer dense fiber of sperm tails protein 2</fullName>
    </alternativeName>
</protein>
<dbReference type="EMBL" id="RHFK02000018">
    <property type="protein sequence ID" value="TWW60834.1"/>
    <property type="molecule type" value="Genomic_DNA"/>
</dbReference>
<evidence type="ECO:0000256" key="13">
    <source>
        <dbReference type="ARBA" id="ARBA00023212"/>
    </source>
</evidence>
<keyword evidence="11 18" id="KW-0175">Coiled coil</keyword>
<evidence type="ECO:0000256" key="12">
    <source>
        <dbReference type="ARBA" id="ARBA00023069"/>
    </source>
</evidence>
<comment type="subcellular location">
    <subcellularLocation>
        <location evidence="2">Cell projection</location>
        <location evidence="2">Cilium</location>
        <location evidence="2">Flagellum</location>
    </subcellularLocation>
    <subcellularLocation>
        <location evidence="1">Cytoplasm</location>
        <location evidence="1">Cytoskeleton</location>
        <location evidence="1">Microtubule organizing center</location>
        <location evidence="1">Centrosome</location>
        <location evidence="1">Centriole</location>
    </subcellularLocation>
    <subcellularLocation>
        <location evidence="3">Cytoplasm</location>
        <location evidence="3">Cytoskeleton</location>
        <location evidence="3">Spindle pole</location>
    </subcellularLocation>
</comment>
<evidence type="ECO:0000256" key="10">
    <source>
        <dbReference type="ARBA" id="ARBA00022871"/>
    </source>
</evidence>
<evidence type="ECO:0000256" key="7">
    <source>
        <dbReference type="ARBA" id="ARBA00022701"/>
    </source>
</evidence>
<keyword evidence="6" id="KW-0963">Cytoplasm</keyword>
<reference evidence="20 21" key="1">
    <citation type="submission" date="2019-04" db="EMBL/GenBank/DDBJ databases">
        <title>Chromosome genome assembly for Takifugu flavidus.</title>
        <authorList>
            <person name="Xiao S."/>
        </authorList>
    </citation>
    <scope>NUCLEOTIDE SEQUENCE [LARGE SCALE GENOMIC DNA]</scope>
    <source>
        <strain evidence="20">HTHZ2018</strain>
        <tissue evidence="20">Muscle</tissue>
    </source>
</reference>
<dbReference type="GO" id="GO:0000922">
    <property type="term" value="C:spindle pole"/>
    <property type="evidence" value="ECO:0007669"/>
    <property type="project" value="UniProtKB-SubCell"/>
</dbReference>
<evidence type="ECO:0000256" key="18">
    <source>
        <dbReference type="SAM" id="Coils"/>
    </source>
</evidence>
<dbReference type="InterPro" id="IPR026099">
    <property type="entry name" value="Odf2-rel"/>
</dbReference>
<feature type="compositionally biased region" description="Polar residues" evidence="19">
    <location>
        <begin position="669"/>
        <end position="680"/>
    </location>
</feature>
<evidence type="ECO:0000313" key="21">
    <source>
        <dbReference type="Proteomes" id="UP000324091"/>
    </source>
</evidence>
<dbReference type="Proteomes" id="UP000324091">
    <property type="component" value="Chromosome 5"/>
</dbReference>
<accession>A0A5C6MZV7</accession>
<dbReference type="GO" id="GO:0007283">
    <property type="term" value="P:spermatogenesis"/>
    <property type="evidence" value="ECO:0007669"/>
    <property type="project" value="UniProtKB-KW"/>
</dbReference>
<gene>
    <name evidence="20" type="ORF">D4764_05G0009240</name>
</gene>
<evidence type="ECO:0000256" key="11">
    <source>
        <dbReference type="ARBA" id="ARBA00023054"/>
    </source>
</evidence>
<evidence type="ECO:0000313" key="20">
    <source>
        <dbReference type="EMBL" id="TWW60834.1"/>
    </source>
</evidence>
<dbReference type="GO" id="GO:0005814">
    <property type="term" value="C:centriole"/>
    <property type="evidence" value="ECO:0007669"/>
    <property type="project" value="UniProtKB-SubCell"/>
</dbReference>
<keyword evidence="7" id="KW-0493">Microtubule</keyword>
<evidence type="ECO:0000256" key="4">
    <source>
        <dbReference type="ARBA" id="ARBA00009316"/>
    </source>
</evidence>
<keyword evidence="8" id="KW-0221">Differentiation</keyword>
<dbReference type="GO" id="GO:0005874">
    <property type="term" value="C:microtubule"/>
    <property type="evidence" value="ECO:0007669"/>
    <property type="project" value="UniProtKB-KW"/>
</dbReference>
<evidence type="ECO:0000256" key="3">
    <source>
        <dbReference type="ARBA" id="ARBA00004647"/>
    </source>
</evidence>
<evidence type="ECO:0000256" key="14">
    <source>
        <dbReference type="ARBA" id="ARBA00023273"/>
    </source>
</evidence>
<name>A0A5C6MZV7_9TELE</name>
<keyword evidence="10" id="KW-0744">Spermatogenesis</keyword>
<keyword evidence="5" id="KW-0217">Developmental protein</keyword>
<evidence type="ECO:0000256" key="8">
    <source>
        <dbReference type="ARBA" id="ARBA00022782"/>
    </source>
</evidence>
<evidence type="ECO:0000256" key="9">
    <source>
        <dbReference type="ARBA" id="ARBA00022846"/>
    </source>
</evidence>
<evidence type="ECO:0000256" key="1">
    <source>
        <dbReference type="ARBA" id="ARBA00004114"/>
    </source>
</evidence>
<feature type="region of interest" description="Disordered" evidence="19">
    <location>
        <begin position="664"/>
        <end position="700"/>
    </location>
</feature>
<keyword evidence="9" id="KW-0282">Flagellum</keyword>
<proteinExistence type="inferred from homology"/>
<keyword evidence="14" id="KW-0966">Cell projection</keyword>
<comment type="similarity">
    <text evidence="4">Belongs to the ODF2 family.</text>
</comment>
<evidence type="ECO:0000256" key="16">
    <source>
        <dbReference type="ARBA" id="ARBA00041830"/>
    </source>
</evidence>
<evidence type="ECO:0000256" key="2">
    <source>
        <dbReference type="ARBA" id="ARBA00004230"/>
    </source>
</evidence>
<keyword evidence="21" id="KW-1185">Reference proteome</keyword>
<comment type="caution">
    <text evidence="20">The sequence shown here is derived from an EMBL/GenBank/DDBJ whole genome shotgun (WGS) entry which is preliminary data.</text>
</comment>
<dbReference type="GO" id="GO:0030154">
    <property type="term" value="P:cell differentiation"/>
    <property type="evidence" value="ECO:0007669"/>
    <property type="project" value="UniProtKB-KW"/>
</dbReference>
<dbReference type="PANTHER" id="PTHR23162">
    <property type="entry name" value="OUTER DENSE FIBER OF SPERM TAILS 2"/>
    <property type="match status" value="1"/>
</dbReference>
<feature type="compositionally biased region" description="Basic and acidic residues" evidence="19">
    <location>
        <begin position="691"/>
        <end position="700"/>
    </location>
</feature>
<dbReference type="GO" id="GO:0031514">
    <property type="term" value="C:motile cilium"/>
    <property type="evidence" value="ECO:0007669"/>
    <property type="project" value="UniProtKB-SubCell"/>
</dbReference>
<keyword evidence="13" id="KW-0206">Cytoskeleton</keyword>